<feature type="binding site" evidence="2">
    <location>
        <begin position="192"/>
        <end position="194"/>
    </location>
    <ligand>
        <name>substrate</name>
    </ligand>
</feature>
<feature type="binding site" evidence="2">
    <location>
        <position position="82"/>
    </location>
    <ligand>
        <name>FMN</name>
        <dbReference type="ChEBI" id="CHEBI:58210"/>
    </ligand>
</feature>
<dbReference type="PIRSF" id="PIRSF000190">
    <property type="entry name" value="Pyd_amn-ph_oxd"/>
    <property type="match status" value="1"/>
</dbReference>
<feature type="binding site" evidence="2">
    <location>
        <position position="186"/>
    </location>
    <ligand>
        <name>FMN</name>
        <dbReference type="ChEBI" id="CHEBI:58210"/>
    </ligand>
</feature>
<comment type="catalytic activity">
    <reaction evidence="2">
        <text>pyridoxine 5'-phosphate + O2 = pyridoxal 5'-phosphate + H2O2</text>
        <dbReference type="Rhea" id="RHEA:15149"/>
        <dbReference type="ChEBI" id="CHEBI:15379"/>
        <dbReference type="ChEBI" id="CHEBI:16240"/>
        <dbReference type="ChEBI" id="CHEBI:58589"/>
        <dbReference type="ChEBI" id="CHEBI:597326"/>
        <dbReference type="EC" id="1.4.3.5"/>
    </reaction>
</comment>
<comment type="subunit">
    <text evidence="2">Homodimer.</text>
</comment>
<name>A0A9X1JM86_9SPHN</name>
<dbReference type="EMBL" id="JAGSPC010000001">
    <property type="protein sequence ID" value="MBV7258503.1"/>
    <property type="molecule type" value="Genomic_DNA"/>
</dbReference>
<proteinExistence type="inferred from homology"/>
<feature type="binding site" evidence="2">
    <location>
        <begin position="140"/>
        <end position="141"/>
    </location>
    <ligand>
        <name>FMN</name>
        <dbReference type="ChEBI" id="CHEBI:58210"/>
    </ligand>
</feature>
<evidence type="ECO:0000256" key="1">
    <source>
        <dbReference type="ARBA" id="ARBA00023096"/>
    </source>
</evidence>
<evidence type="ECO:0000313" key="5">
    <source>
        <dbReference type="EMBL" id="MBV7258503.1"/>
    </source>
</evidence>
<dbReference type="Pfam" id="PF10590">
    <property type="entry name" value="PNP_phzG_C"/>
    <property type="match status" value="1"/>
</dbReference>
<feature type="binding site" evidence="2">
    <location>
        <position position="105"/>
    </location>
    <ligand>
        <name>FMN</name>
        <dbReference type="ChEBI" id="CHEBI:58210"/>
    </ligand>
</feature>
<evidence type="ECO:0000256" key="2">
    <source>
        <dbReference type="HAMAP-Rule" id="MF_01629"/>
    </source>
</evidence>
<evidence type="ECO:0000259" key="4">
    <source>
        <dbReference type="Pfam" id="PF10590"/>
    </source>
</evidence>
<comment type="pathway">
    <text evidence="2">Cofactor metabolism; pyridoxal 5'-phosphate salvage; pyridoxal 5'-phosphate from pyridoxine 5'-phosphate: step 1/1.</text>
</comment>
<feature type="binding site" evidence="2">
    <location>
        <begin position="59"/>
        <end position="64"/>
    </location>
    <ligand>
        <name>FMN</name>
        <dbReference type="ChEBI" id="CHEBI:58210"/>
    </ligand>
</feature>
<dbReference type="Proteomes" id="UP001138681">
    <property type="component" value="Unassembled WGS sequence"/>
</dbReference>
<evidence type="ECO:0000259" key="3">
    <source>
        <dbReference type="Pfam" id="PF01243"/>
    </source>
</evidence>
<dbReference type="NCBIfam" id="NF004231">
    <property type="entry name" value="PRK05679.1"/>
    <property type="match status" value="1"/>
</dbReference>
<feature type="binding site" evidence="2">
    <location>
        <position position="127"/>
    </location>
    <ligand>
        <name>substrate</name>
    </ligand>
</feature>
<protein>
    <recommendedName>
        <fullName evidence="2">Pyridoxine/pyridoxamine 5'-phosphate oxidase</fullName>
        <ecNumber evidence="2">1.4.3.5</ecNumber>
    </recommendedName>
    <alternativeName>
        <fullName evidence="2">PNP/PMP oxidase</fullName>
        <shortName evidence="2">PNPOx</shortName>
    </alternativeName>
    <alternativeName>
        <fullName evidence="2">Pyridoxal 5'-phosphate synthase</fullName>
    </alternativeName>
</protein>
<evidence type="ECO:0000313" key="6">
    <source>
        <dbReference type="Proteomes" id="UP001138681"/>
    </source>
</evidence>
<feature type="binding site" evidence="2">
    <location>
        <begin position="76"/>
        <end position="77"/>
    </location>
    <ligand>
        <name>FMN</name>
        <dbReference type="ChEBI" id="CHEBI:58210"/>
    </ligand>
</feature>
<dbReference type="RefSeq" id="WP_218403815.1">
    <property type="nucleotide sequence ID" value="NZ_JAGSPC010000001.1"/>
</dbReference>
<comment type="caution">
    <text evidence="5">The sequence shown here is derived from an EMBL/GenBank/DDBJ whole genome shotgun (WGS) entry which is preliminary data.</text>
</comment>
<dbReference type="NCBIfam" id="TIGR00558">
    <property type="entry name" value="pdxH"/>
    <property type="match status" value="1"/>
</dbReference>
<feature type="binding site" evidence="2">
    <location>
        <position position="83"/>
    </location>
    <ligand>
        <name>FMN</name>
        <dbReference type="ChEBI" id="CHEBI:58210"/>
    </ligand>
</feature>
<keyword evidence="1 2" id="KW-0664">Pyridoxine biosynthesis</keyword>
<feature type="binding site" evidence="2">
    <location>
        <position position="64"/>
    </location>
    <ligand>
        <name>substrate</name>
    </ligand>
</feature>
<keyword evidence="2 5" id="KW-0560">Oxidoreductase</keyword>
<comment type="cofactor">
    <cofactor evidence="2">
        <name>FMN</name>
        <dbReference type="ChEBI" id="CHEBI:58210"/>
    </cofactor>
    <text evidence="2">Binds 1 FMN per subunit.</text>
</comment>
<accession>A0A9X1JM86</accession>
<dbReference type="EC" id="1.4.3.5" evidence="2"/>
<keyword evidence="2" id="KW-0285">Flavoprotein</keyword>
<dbReference type="InterPro" id="IPR019576">
    <property type="entry name" value="Pyridoxamine_oxidase_dimer_C"/>
</dbReference>
<comment type="pathway">
    <text evidence="2">Cofactor metabolism; pyridoxal 5'-phosphate salvage; pyridoxal 5'-phosphate from pyridoxamine 5'-phosphate: step 1/1.</text>
</comment>
<sequence length="217" mass="24329">MNDNSGLDSAQLADSVIPASADPFALFDDWFSDAKNNEPNDPNAMALATATPDGAPSVRMVLLKGHGAKEGGFTFFTNSESRKGGEIRANMQASLLFHWKSLRRQIRIEGPLVEVTPERADAYFHSRAYKSQVGSAASDQSRPLDQRQDYLDRVTSLWAQHKAEGKVPRPPHWTGFTLKPERIEFWIDRDNRLHDRRLFTLEGAGDALSWSDTLLYP</sequence>
<dbReference type="InterPro" id="IPR011576">
    <property type="entry name" value="Pyridox_Oxase_N"/>
</dbReference>
<reference evidence="5" key="1">
    <citation type="submission" date="2021-04" db="EMBL/GenBank/DDBJ databases">
        <authorList>
            <person name="Pira H."/>
            <person name="Risdian C."/>
            <person name="Wink J."/>
        </authorList>
    </citation>
    <scope>NUCLEOTIDE SEQUENCE</scope>
    <source>
        <strain evidence="5">WH158</strain>
    </source>
</reference>
<dbReference type="GO" id="GO:0008615">
    <property type="term" value="P:pyridoxine biosynthetic process"/>
    <property type="evidence" value="ECO:0007669"/>
    <property type="project" value="UniProtKB-UniRule"/>
</dbReference>
<dbReference type="AlphaFoldDB" id="A0A9X1JM86"/>
<feature type="domain" description="Pyridoxamine 5'-phosphate oxidase N-terminal" evidence="3">
    <location>
        <begin position="39"/>
        <end position="148"/>
    </location>
</feature>
<keyword evidence="6" id="KW-1185">Reference proteome</keyword>
<comment type="function">
    <text evidence="2">Catalyzes the oxidation of either pyridoxine 5'-phosphate (PNP) or pyridoxamine 5'-phosphate (PMP) into pyridoxal 5'-phosphate (PLP).</text>
</comment>
<gene>
    <name evidence="2 5" type="primary">pdxH</name>
    <name evidence="5" type="ORF">KCG46_02805</name>
</gene>
<comment type="catalytic activity">
    <reaction evidence="2">
        <text>pyridoxamine 5'-phosphate + O2 + H2O = pyridoxal 5'-phosphate + H2O2 + NH4(+)</text>
        <dbReference type="Rhea" id="RHEA:15817"/>
        <dbReference type="ChEBI" id="CHEBI:15377"/>
        <dbReference type="ChEBI" id="CHEBI:15379"/>
        <dbReference type="ChEBI" id="CHEBI:16240"/>
        <dbReference type="ChEBI" id="CHEBI:28938"/>
        <dbReference type="ChEBI" id="CHEBI:58451"/>
        <dbReference type="ChEBI" id="CHEBI:597326"/>
        <dbReference type="EC" id="1.4.3.5"/>
    </reaction>
</comment>
<dbReference type="HAMAP" id="MF_01629">
    <property type="entry name" value="PdxH"/>
    <property type="match status" value="1"/>
</dbReference>
<dbReference type="PANTHER" id="PTHR10851:SF0">
    <property type="entry name" value="PYRIDOXINE-5'-PHOSPHATE OXIDASE"/>
    <property type="match status" value="1"/>
</dbReference>
<feature type="binding site" evidence="2">
    <location>
        <position position="123"/>
    </location>
    <ligand>
        <name>substrate</name>
    </ligand>
</feature>
<comment type="similarity">
    <text evidence="2">Belongs to the pyridoxamine 5'-phosphate oxidase family.</text>
</comment>
<dbReference type="Pfam" id="PF01243">
    <property type="entry name" value="PNPOx_N"/>
    <property type="match status" value="1"/>
</dbReference>
<keyword evidence="2" id="KW-0288">FMN</keyword>
<dbReference type="InterPro" id="IPR000659">
    <property type="entry name" value="Pyridox_Oxase"/>
</dbReference>
<feature type="binding site" evidence="2">
    <location>
        <position position="196"/>
    </location>
    <ligand>
        <name>FMN</name>
        <dbReference type="ChEBI" id="CHEBI:58210"/>
    </ligand>
</feature>
<dbReference type="GO" id="GO:0004733">
    <property type="term" value="F:pyridoxamine phosphate oxidase activity"/>
    <property type="evidence" value="ECO:0007669"/>
    <property type="project" value="UniProtKB-UniRule"/>
</dbReference>
<feature type="domain" description="Pyridoxine 5'-phosphate oxidase dimerisation C-terminal" evidence="4">
    <location>
        <begin position="173"/>
        <end position="217"/>
    </location>
</feature>
<feature type="binding site" evidence="2">
    <location>
        <position position="131"/>
    </location>
    <ligand>
        <name>substrate</name>
    </ligand>
</feature>
<organism evidence="5 6">
    <name type="scientific">Erythrobacter crassostreae</name>
    <dbReference type="NCBI Taxonomy" id="2828328"/>
    <lineage>
        <taxon>Bacteria</taxon>
        <taxon>Pseudomonadati</taxon>
        <taxon>Pseudomonadota</taxon>
        <taxon>Alphaproteobacteria</taxon>
        <taxon>Sphingomonadales</taxon>
        <taxon>Erythrobacteraceae</taxon>
        <taxon>Erythrobacter/Porphyrobacter group</taxon>
        <taxon>Erythrobacter</taxon>
    </lineage>
</organism>
<dbReference type="GO" id="GO:0010181">
    <property type="term" value="F:FMN binding"/>
    <property type="evidence" value="ECO:0007669"/>
    <property type="project" value="UniProtKB-UniRule"/>
</dbReference>
<dbReference type="PANTHER" id="PTHR10851">
    <property type="entry name" value="PYRIDOXINE-5-PHOSPHATE OXIDASE"/>
    <property type="match status" value="1"/>
</dbReference>